<evidence type="ECO:0000313" key="1">
    <source>
        <dbReference type="EMBL" id="KAF5776460.1"/>
    </source>
</evidence>
<reference evidence="1 4" key="1">
    <citation type="journal article" date="2017" name="Nature">
        <title>The sunflower genome provides insights into oil metabolism, flowering and Asterid evolution.</title>
        <authorList>
            <person name="Badouin H."/>
            <person name="Gouzy J."/>
            <person name="Grassa C.J."/>
            <person name="Murat F."/>
            <person name="Staton S.E."/>
            <person name="Cottret L."/>
            <person name="Lelandais-Briere C."/>
            <person name="Owens G.L."/>
            <person name="Carrere S."/>
            <person name="Mayjonade B."/>
            <person name="Legrand L."/>
            <person name="Gill N."/>
            <person name="Kane N.C."/>
            <person name="Bowers J.E."/>
            <person name="Hubner S."/>
            <person name="Bellec A."/>
            <person name="Berard A."/>
            <person name="Berges H."/>
            <person name="Blanchet N."/>
            <person name="Boniface M.C."/>
            <person name="Brunel D."/>
            <person name="Catrice O."/>
            <person name="Chaidir N."/>
            <person name="Claudel C."/>
            <person name="Donnadieu C."/>
            <person name="Faraut T."/>
            <person name="Fievet G."/>
            <person name="Helmstetter N."/>
            <person name="King M."/>
            <person name="Knapp S.J."/>
            <person name="Lai Z."/>
            <person name="Le Paslier M.C."/>
            <person name="Lippi Y."/>
            <person name="Lorenzon L."/>
            <person name="Mandel J.R."/>
            <person name="Marage G."/>
            <person name="Marchand G."/>
            <person name="Marquand E."/>
            <person name="Bret-Mestries E."/>
            <person name="Morien E."/>
            <person name="Nambeesan S."/>
            <person name="Nguyen T."/>
            <person name="Pegot-Espagnet P."/>
            <person name="Pouilly N."/>
            <person name="Raftis F."/>
            <person name="Sallet E."/>
            <person name="Schiex T."/>
            <person name="Thomas J."/>
            <person name="Vandecasteele C."/>
            <person name="Vares D."/>
            <person name="Vear F."/>
            <person name="Vautrin S."/>
            <person name="Crespi M."/>
            <person name="Mangin B."/>
            <person name="Burke J.M."/>
            <person name="Salse J."/>
            <person name="Munos S."/>
            <person name="Vincourt P."/>
            <person name="Rieseberg L.H."/>
            <person name="Langlade N.B."/>
        </authorList>
    </citation>
    <scope>NUCLEOTIDE SEQUENCE [LARGE SCALE GENOMIC DNA]</scope>
    <source>
        <strain evidence="4">cv. SF193</strain>
        <tissue evidence="1">Leaves</tissue>
    </source>
</reference>
<name>A0A251SYM5_HELAN</name>
<organism evidence="3 4">
    <name type="scientific">Helianthus annuus</name>
    <name type="common">Common sunflower</name>
    <dbReference type="NCBI Taxonomy" id="4232"/>
    <lineage>
        <taxon>Eukaryota</taxon>
        <taxon>Viridiplantae</taxon>
        <taxon>Streptophyta</taxon>
        <taxon>Embryophyta</taxon>
        <taxon>Tracheophyta</taxon>
        <taxon>Spermatophyta</taxon>
        <taxon>Magnoliopsida</taxon>
        <taxon>eudicotyledons</taxon>
        <taxon>Gunneridae</taxon>
        <taxon>Pentapetalae</taxon>
        <taxon>asterids</taxon>
        <taxon>campanulids</taxon>
        <taxon>Asterales</taxon>
        <taxon>Asteraceae</taxon>
        <taxon>Asteroideae</taxon>
        <taxon>Heliantheae alliance</taxon>
        <taxon>Heliantheae</taxon>
        <taxon>Helianthus</taxon>
    </lineage>
</organism>
<gene>
    <name evidence="3" type="ORF">HannXRQ_Chr12g0357131</name>
    <name evidence="1" type="ORF">HanXRQr2_Chr12g0524521</name>
    <name evidence="2" type="ORF">HanXRQr2_Chr12g0535011</name>
</gene>
<evidence type="ECO:0000313" key="4">
    <source>
        <dbReference type="Proteomes" id="UP000215914"/>
    </source>
</evidence>
<dbReference type="Gramene" id="mRNA:HanXRQr2_Chr12g0535011">
    <property type="protein sequence ID" value="mRNA:HanXRQr2_Chr12g0535011"/>
    <property type="gene ID" value="HanXRQr2_Chr12g0535011"/>
</dbReference>
<evidence type="ECO:0000313" key="2">
    <source>
        <dbReference type="EMBL" id="KAF5777387.1"/>
    </source>
</evidence>
<proteinExistence type="predicted"/>
<protein>
    <submittedName>
        <fullName evidence="3">Uncharacterized protein</fullName>
    </submittedName>
</protein>
<dbReference type="Proteomes" id="UP000215914">
    <property type="component" value="Chromosome 12"/>
</dbReference>
<reference evidence="3" key="2">
    <citation type="submission" date="2017-02" db="EMBL/GenBank/DDBJ databases">
        <title>Sunflower complete genome.</title>
        <authorList>
            <person name="Langlade N."/>
            <person name="Munos S."/>
        </authorList>
    </citation>
    <scope>NUCLEOTIDE SEQUENCE [LARGE SCALE GENOMIC DNA]</scope>
    <source>
        <tissue evidence="3">Leaves</tissue>
    </source>
</reference>
<dbReference type="EMBL" id="MNCJ02000327">
    <property type="protein sequence ID" value="KAF5776460.1"/>
    <property type="molecule type" value="Genomic_DNA"/>
</dbReference>
<sequence>MGFDASMQMKRLAFIPTHGYKSLLLITTKTTSNLIILLRHSHPPPLRHHNRCHGRHSGMDALHILEFSFNFNRLSKSVFIAPVTPTQSSSNCLRGGKVKQVNDQISVVCKGDDDGSVHEDGGCSASSIQNT</sequence>
<reference evidence="1" key="3">
    <citation type="submission" date="2020-06" db="EMBL/GenBank/DDBJ databases">
        <title>Helianthus annuus Genome sequencing and assembly Release 2.</title>
        <authorList>
            <person name="Gouzy J."/>
            <person name="Langlade N."/>
            <person name="Munos S."/>
        </authorList>
    </citation>
    <scope>NUCLEOTIDE SEQUENCE</scope>
    <source>
        <tissue evidence="1">Leaves</tissue>
    </source>
</reference>
<accession>A0A251SYM5</accession>
<dbReference type="InParanoid" id="A0A251SYM5"/>
<dbReference type="EMBL" id="CM007901">
    <property type="protein sequence ID" value="OTG03965.1"/>
    <property type="molecule type" value="Genomic_DNA"/>
</dbReference>
<dbReference type="EMBL" id="MNCJ02000327">
    <property type="protein sequence ID" value="KAF5777387.1"/>
    <property type="molecule type" value="Genomic_DNA"/>
</dbReference>
<dbReference type="AlphaFoldDB" id="A0A251SYM5"/>
<keyword evidence="4" id="KW-1185">Reference proteome</keyword>
<dbReference type="Gramene" id="mRNA:HanXRQr2_Chr12g0524521">
    <property type="protein sequence ID" value="mRNA:HanXRQr2_Chr12g0524521"/>
    <property type="gene ID" value="HanXRQr2_Chr12g0524521"/>
</dbReference>
<evidence type="ECO:0000313" key="3">
    <source>
        <dbReference type="EMBL" id="OTG03965.1"/>
    </source>
</evidence>